<protein>
    <submittedName>
        <fullName evidence="1">Uncharacterized protein</fullName>
    </submittedName>
</protein>
<dbReference type="SUPFAM" id="SSF56219">
    <property type="entry name" value="DNase I-like"/>
    <property type="match status" value="1"/>
</dbReference>
<dbReference type="Gene3D" id="3.60.10.10">
    <property type="entry name" value="Endonuclease/exonuclease/phosphatase"/>
    <property type="match status" value="1"/>
</dbReference>
<evidence type="ECO:0000313" key="2">
    <source>
        <dbReference type="Proteomes" id="UP001324115"/>
    </source>
</evidence>
<dbReference type="PANTHER" id="PTHR35218">
    <property type="entry name" value="RNASE H DOMAIN-CONTAINING PROTEIN"/>
    <property type="match status" value="1"/>
</dbReference>
<reference evidence="1 2" key="1">
    <citation type="journal article" date="2023" name="G3 (Bethesda)">
        <title>A haplotype-resolved chromosome-scale genome for Quercus rubra L. provides insights into the genetics of adaptive traits for red oak species.</title>
        <authorList>
            <person name="Kapoor B."/>
            <person name="Jenkins J."/>
            <person name="Schmutz J."/>
            <person name="Zhebentyayeva T."/>
            <person name="Kuelheim C."/>
            <person name="Coggeshall M."/>
            <person name="Heim C."/>
            <person name="Lasky J.R."/>
            <person name="Leites L."/>
            <person name="Islam-Faridi N."/>
            <person name="Romero-Severson J."/>
            <person name="DeLeo V.L."/>
            <person name="Lucas S.M."/>
            <person name="Lazic D."/>
            <person name="Gailing O."/>
            <person name="Carlson J."/>
            <person name="Staton M."/>
        </authorList>
    </citation>
    <scope>NUCLEOTIDE SEQUENCE [LARGE SCALE GENOMIC DNA]</scope>
    <source>
        <strain evidence="1">Pseudo-F2</strain>
    </source>
</reference>
<dbReference type="EMBL" id="JAXUIC010000002">
    <property type="protein sequence ID" value="KAK4603808.1"/>
    <property type="molecule type" value="Genomic_DNA"/>
</dbReference>
<keyword evidence="2" id="KW-1185">Reference proteome</keyword>
<dbReference type="InterPro" id="IPR036691">
    <property type="entry name" value="Endo/exonu/phosph_ase_sf"/>
</dbReference>
<dbReference type="AlphaFoldDB" id="A0AAN7G0Q1"/>
<gene>
    <name evidence="1" type="ORF">RGQ29_012357</name>
</gene>
<organism evidence="1 2">
    <name type="scientific">Quercus rubra</name>
    <name type="common">Northern red oak</name>
    <name type="synonym">Quercus borealis</name>
    <dbReference type="NCBI Taxonomy" id="3512"/>
    <lineage>
        <taxon>Eukaryota</taxon>
        <taxon>Viridiplantae</taxon>
        <taxon>Streptophyta</taxon>
        <taxon>Embryophyta</taxon>
        <taxon>Tracheophyta</taxon>
        <taxon>Spermatophyta</taxon>
        <taxon>Magnoliopsida</taxon>
        <taxon>eudicotyledons</taxon>
        <taxon>Gunneridae</taxon>
        <taxon>Pentapetalae</taxon>
        <taxon>rosids</taxon>
        <taxon>fabids</taxon>
        <taxon>Fagales</taxon>
        <taxon>Fagaceae</taxon>
        <taxon>Quercus</taxon>
    </lineage>
</organism>
<comment type="caution">
    <text evidence="1">The sequence shown here is derived from an EMBL/GenBank/DDBJ whole genome shotgun (WGS) entry which is preliminary data.</text>
</comment>
<dbReference type="Proteomes" id="UP001324115">
    <property type="component" value="Unassembled WGS sequence"/>
</dbReference>
<proteinExistence type="predicted"/>
<sequence>MMTQELVPPTPAPSSRASPDLINAYGPDILVILKPRISGNHVKHVISQVGLSRHFQVDLIGLSSGIWVLRDDRKCNVDVIRATEQSVAMIIRVPSSSQYTPWLFSAIYASPILHKRMHLWTYLKHVAFEYNMPWLVMGDFNELLDAIEDEHL</sequence>
<dbReference type="PANTHER" id="PTHR35218:SF9">
    <property type="entry name" value="ENDONUCLEASE_EXONUCLEASE_PHOSPHATASE DOMAIN-CONTAINING PROTEIN"/>
    <property type="match status" value="1"/>
</dbReference>
<name>A0AAN7G0Q1_QUERU</name>
<accession>A0AAN7G0Q1</accession>
<evidence type="ECO:0000313" key="1">
    <source>
        <dbReference type="EMBL" id="KAK4603808.1"/>
    </source>
</evidence>